<evidence type="ECO:0000256" key="3">
    <source>
        <dbReference type="ARBA" id="ARBA00023125"/>
    </source>
</evidence>
<dbReference type="SUPFAM" id="SSF53850">
    <property type="entry name" value="Periplasmic binding protein-like II"/>
    <property type="match status" value="1"/>
</dbReference>
<dbReference type="Pfam" id="PF03466">
    <property type="entry name" value="LysR_substrate"/>
    <property type="match status" value="1"/>
</dbReference>
<protein>
    <submittedName>
        <fullName evidence="6">DNA-binding transcriptional LysR family regulator</fullName>
    </submittedName>
</protein>
<dbReference type="PANTHER" id="PTHR30126">
    <property type="entry name" value="HTH-TYPE TRANSCRIPTIONAL REGULATOR"/>
    <property type="match status" value="1"/>
</dbReference>
<organism evidence="6 7">
    <name type="scientific">Paenibacillus turicensis</name>
    <dbReference type="NCBI Taxonomy" id="160487"/>
    <lineage>
        <taxon>Bacteria</taxon>
        <taxon>Bacillati</taxon>
        <taxon>Bacillota</taxon>
        <taxon>Bacilli</taxon>
        <taxon>Bacillales</taxon>
        <taxon>Paenibacillaceae</taxon>
        <taxon>Paenibacillus</taxon>
    </lineage>
</organism>
<gene>
    <name evidence="6" type="ORF">J2Z32_002782</name>
</gene>
<accession>A0ABS4FUV1</accession>
<keyword evidence="2" id="KW-0805">Transcription regulation</keyword>
<dbReference type="PROSITE" id="PS50931">
    <property type="entry name" value="HTH_LYSR"/>
    <property type="match status" value="1"/>
</dbReference>
<dbReference type="Gene3D" id="3.40.190.290">
    <property type="match status" value="1"/>
</dbReference>
<keyword evidence="3 6" id="KW-0238">DNA-binding</keyword>
<evidence type="ECO:0000313" key="6">
    <source>
        <dbReference type="EMBL" id="MBP1906133.1"/>
    </source>
</evidence>
<dbReference type="PANTHER" id="PTHR30126:SF40">
    <property type="entry name" value="HTH-TYPE TRANSCRIPTIONAL REGULATOR GLTR"/>
    <property type="match status" value="1"/>
</dbReference>
<dbReference type="Pfam" id="PF00126">
    <property type="entry name" value="HTH_1"/>
    <property type="match status" value="1"/>
</dbReference>
<evidence type="ECO:0000256" key="1">
    <source>
        <dbReference type="ARBA" id="ARBA00009437"/>
    </source>
</evidence>
<dbReference type="Gene3D" id="1.10.10.10">
    <property type="entry name" value="Winged helix-like DNA-binding domain superfamily/Winged helix DNA-binding domain"/>
    <property type="match status" value="1"/>
</dbReference>
<keyword evidence="4" id="KW-0804">Transcription</keyword>
<reference evidence="6 7" key="1">
    <citation type="submission" date="2021-03" db="EMBL/GenBank/DDBJ databases">
        <title>Genomic Encyclopedia of Type Strains, Phase IV (KMG-IV): sequencing the most valuable type-strain genomes for metagenomic binning, comparative biology and taxonomic classification.</title>
        <authorList>
            <person name="Goeker M."/>
        </authorList>
    </citation>
    <scope>NUCLEOTIDE SEQUENCE [LARGE SCALE GENOMIC DNA]</scope>
    <source>
        <strain evidence="6 7">DSM 14349</strain>
    </source>
</reference>
<comment type="similarity">
    <text evidence="1">Belongs to the LysR transcriptional regulatory family.</text>
</comment>
<dbReference type="InterPro" id="IPR036390">
    <property type="entry name" value="WH_DNA-bd_sf"/>
</dbReference>
<dbReference type="CDD" id="cd05466">
    <property type="entry name" value="PBP2_LTTR_substrate"/>
    <property type="match status" value="1"/>
</dbReference>
<dbReference type="InterPro" id="IPR036388">
    <property type="entry name" value="WH-like_DNA-bd_sf"/>
</dbReference>
<feature type="domain" description="HTH lysR-type" evidence="5">
    <location>
        <begin position="1"/>
        <end position="58"/>
    </location>
</feature>
<proteinExistence type="inferred from homology"/>
<dbReference type="InterPro" id="IPR000847">
    <property type="entry name" value="LysR_HTH_N"/>
</dbReference>
<comment type="caution">
    <text evidence="6">The sequence shown here is derived from an EMBL/GenBank/DDBJ whole genome shotgun (WGS) entry which is preliminary data.</text>
</comment>
<name>A0ABS4FUV1_9BACL</name>
<evidence type="ECO:0000256" key="4">
    <source>
        <dbReference type="ARBA" id="ARBA00023163"/>
    </source>
</evidence>
<dbReference type="Proteomes" id="UP001519272">
    <property type="component" value="Unassembled WGS sequence"/>
</dbReference>
<sequence length="287" mass="33075">MDIENMIAFNKVAELKSISAAANELNHLQSNMSNKIKNIEKHFKAQLFYRHSYGVELTADGEKLYQQFKKMILLWEETEDIISEKEENISIGIMLSSFPLQLNTIATQFYQAFPNKKLSIISGNTDELIFKVLNGELNIAYITELENTKQYLNHSIKSQTLSRDKLVFTGNMKGRSLHQLLSDERFYVSSKQCYSYKALITLMSNHNVNNEAISEINIVETLLDICKNDLGIGIVPESLALKYNFLDYKVLPDEVAALRKMLIYHTTHSISNAERWFIEKSKLVFRK</sequence>
<dbReference type="GO" id="GO:0003677">
    <property type="term" value="F:DNA binding"/>
    <property type="evidence" value="ECO:0007669"/>
    <property type="project" value="UniProtKB-KW"/>
</dbReference>
<evidence type="ECO:0000313" key="7">
    <source>
        <dbReference type="Proteomes" id="UP001519272"/>
    </source>
</evidence>
<dbReference type="SUPFAM" id="SSF46785">
    <property type="entry name" value="Winged helix' DNA-binding domain"/>
    <property type="match status" value="1"/>
</dbReference>
<dbReference type="EMBL" id="JAGGKG010000013">
    <property type="protein sequence ID" value="MBP1906133.1"/>
    <property type="molecule type" value="Genomic_DNA"/>
</dbReference>
<evidence type="ECO:0000259" key="5">
    <source>
        <dbReference type="PROSITE" id="PS50931"/>
    </source>
</evidence>
<evidence type="ECO:0000256" key="2">
    <source>
        <dbReference type="ARBA" id="ARBA00023015"/>
    </source>
</evidence>
<dbReference type="InterPro" id="IPR005119">
    <property type="entry name" value="LysR_subst-bd"/>
</dbReference>
<dbReference type="RefSeq" id="WP_210089740.1">
    <property type="nucleotide sequence ID" value="NZ_JAGGKG010000013.1"/>
</dbReference>
<keyword evidence="7" id="KW-1185">Reference proteome</keyword>